<feature type="chain" id="PRO_5002665494" evidence="5">
    <location>
        <begin position="25"/>
        <end position="375"/>
    </location>
</feature>
<keyword evidence="5" id="KW-0732">Signal</keyword>
<dbReference type="SUPFAM" id="SSF52833">
    <property type="entry name" value="Thioredoxin-like"/>
    <property type="match status" value="1"/>
</dbReference>
<dbReference type="STRING" id="314230.DSM3645_29481"/>
<dbReference type="PANTHER" id="PTHR42852">
    <property type="entry name" value="THIOL:DISULFIDE INTERCHANGE PROTEIN DSBE"/>
    <property type="match status" value="1"/>
</dbReference>
<evidence type="ECO:0000256" key="1">
    <source>
        <dbReference type="ARBA" id="ARBA00004196"/>
    </source>
</evidence>
<dbReference type="RefSeq" id="WP_002653759.1">
    <property type="nucleotide sequence ID" value="NZ_CH672376.1"/>
</dbReference>
<dbReference type="PANTHER" id="PTHR42852:SF6">
    <property type="entry name" value="THIOL:DISULFIDE INTERCHANGE PROTEIN DSBE"/>
    <property type="match status" value="1"/>
</dbReference>
<dbReference type="GO" id="GO:0017004">
    <property type="term" value="P:cytochrome complex assembly"/>
    <property type="evidence" value="ECO:0007669"/>
    <property type="project" value="UniProtKB-KW"/>
</dbReference>
<gene>
    <name evidence="7" type="ORF">DSM3645_29481</name>
</gene>
<feature type="domain" description="Thioredoxin" evidence="6">
    <location>
        <begin position="209"/>
        <end position="373"/>
    </location>
</feature>
<dbReference type="Proteomes" id="UP000004358">
    <property type="component" value="Unassembled WGS sequence"/>
</dbReference>
<dbReference type="Gene3D" id="3.40.30.10">
    <property type="entry name" value="Glutaredoxin"/>
    <property type="match status" value="1"/>
</dbReference>
<comment type="caution">
    <text evidence="7">The sequence shown here is derived from an EMBL/GenBank/DDBJ whole genome shotgun (WGS) entry which is preliminary data.</text>
</comment>
<accession>A4A1T4</accession>
<evidence type="ECO:0000313" key="7">
    <source>
        <dbReference type="EMBL" id="EAQ77300.1"/>
    </source>
</evidence>
<evidence type="ECO:0000256" key="3">
    <source>
        <dbReference type="ARBA" id="ARBA00023157"/>
    </source>
</evidence>
<dbReference type="InterPro" id="IPR036249">
    <property type="entry name" value="Thioredoxin-like_sf"/>
</dbReference>
<dbReference type="InterPro" id="IPR013766">
    <property type="entry name" value="Thioredoxin_domain"/>
</dbReference>
<proteinExistence type="predicted"/>
<dbReference type="InterPro" id="IPR013740">
    <property type="entry name" value="Redoxin"/>
</dbReference>
<evidence type="ECO:0000256" key="4">
    <source>
        <dbReference type="ARBA" id="ARBA00023284"/>
    </source>
</evidence>
<evidence type="ECO:0000313" key="8">
    <source>
        <dbReference type="Proteomes" id="UP000004358"/>
    </source>
</evidence>
<dbReference type="AlphaFoldDB" id="A4A1T4"/>
<comment type="subcellular location">
    <subcellularLocation>
        <location evidence="1">Cell envelope</location>
    </subcellularLocation>
</comment>
<dbReference type="CDD" id="cd02966">
    <property type="entry name" value="TlpA_like_family"/>
    <property type="match status" value="1"/>
</dbReference>
<dbReference type="Pfam" id="PF08534">
    <property type="entry name" value="Redoxin"/>
    <property type="match status" value="1"/>
</dbReference>
<feature type="signal peptide" evidence="5">
    <location>
        <begin position="1"/>
        <end position="24"/>
    </location>
</feature>
<reference evidence="7 8" key="1">
    <citation type="submission" date="2006-02" db="EMBL/GenBank/DDBJ databases">
        <authorList>
            <person name="Amann R."/>
            <person name="Ferriera S."/>
            <person name="Johnson J."/>
            <person name="Kravitz S."/>
            <person name="Halpern A."/>
            <person name="Remington K."/>
            <person name="Beeson K."/>
            <person name="Tran B."/>
            <person name="Rogers Y.-H."/>
            <person name="Friedman R."/>
            <person name="Venter J.C."/>
        </authorList>
    </citation>
    <scope>NUCLEOTIDE SEQUENCE [LARGE SCALE GENOMIC DNA]</scope>
    <source>
        <strain evidence="7 8">DSM 3645</strain>
    </source>
</reference>
<name>A4A1T4_9BACT</name>
<sequence length="375" mass="40809">MKLSHLTLAALLLAALPCVSLLYAAEDATADETQAATDPLDQLKADPNNVEALNAYLQKNLGAIMRKAGEDADGAIKQLGEMKKTLSQLKPTDEKAVNFFAQVDNILDTFTDRIELQAMSLADLREKIAAAPEDAELVGKYGMKVMMELAGTLGDDWKTADKRLTEETAYLDSLAEKTEVPAVKTAVTSAKLTLSRLTAAIERQKRLEELVGKPAMPLSAEAWVNGAPLTDAELKGKVVMLDFFAIWCGPCIATFPHLRELEKEYGDKGLEIIGVTGYYNYGWNEERMAPAPSQDAEVSHEDEQVMLQKFAASHELKHVFAIDPEGKMSKYYGVSGIPHIVLIDKEGKIALVKVGSGEANAKAIEAKVKELLGES</sequence>
<evidence type="ECO:0000256" key="5">
    <source>
        <dbReference type="SAM" id="SignalP"/>
    </source>
</evidence>
<dbReference type="GO" id="GO:0030313">
    <property type="term" value="C:cell envelope"/>
    <property type="evidence" value="ECO:0007669"/>
    <property type="project" value="UniProtKB-SubCell"/>
</dbReference>
<dbReference type="OrthoDB" id="288837at2"/>
<keyword evidence="3" id="KW-1015">Disulfide bond</keyword>
<keyword evidence="2" id="KW-0201">Cytochrome c-type biogenesis</keyword>
<evidence type="ECO:0000256" key="2">
    <source>
        <dbReference type="ARBA" id="ARBA00022748"/>
    </source>
</evidence>
<dbReference type="EMBL" id="AANZ01000037">
    <property type="protein sequence ID" value="EAQ77300.1"/>
    <property type="molecule type" value="Genomic_DNA"/>
</dbReference>
<dbReference type="eggNOG" id="COG0526">
    <property type="taxonomic scope" value="Bacteria"/>
</dbReference>
<dbReference type="PROSITE" id="PS51352">
    <property type="entry name" value="THIOREDOXIN_2"/>
    <property type="match status" value="1"/>
</dbReference>
<dbReference type="InterPro" id="IPR050553">
    <property type="entry name" value="Thioredoxin_ResA/DsbE_sf"/>
</dbReference>
<protein>
    <submittedName>
        <fullName evidence="7">Probable thioredoxin</fullName>
    </submittedName>
</protein>
<dbReference type="HOGENOM" id="CLU_737061_0_0_0"/>
<dbReference type="GO" id="GO:0016491">
    <property type="term" value="F:oxidoreductase activity"/>
    <property type="evidence" value="ECO:0007669"/>
    <property type="project" value="InterPro"/>
</dbReference>
<evidence type="ECO:0000259" key="6">
    <source>
        <dbReference type="PROSITE" id="PS51352"/>
    </source>
</evidence>
<organism evidence="7 8">
    <name type="scientific">Blastopirellula marina DSM 3645</name>
    <dbReference type="NCBI Taxonomy" id="314230"/>
    <lineage>
        <taxon>Bacteria</taxon>
        <taxon>Pseudomonadati</taxon>
        <taxon>Planctomycetota</taxon>
        <taxon>Planctomycetia</taxon>
        <taxon>Pirellulales</taxon>
        <taxon>Pirellulaceae</taxon>
        <taxon>Blastopirellula</taxon>
    </lineage>
</organism>
<keyword evidence="4" id="KW-0676">Redox-active center</keyword>